<evidence type="ECO:0000313" key="2">
    <source>
        <dbReference type="Proteomes" id="UP000265515"/>
    </source>
</evidence>
<dbReference type="Proteomes" id="UP000265515">
    <property type="component" value="Unassembled WGS sequence"/>
</dbReference>
<reference evidence="1 2" key="1">
    <citation type="journal article" date="2018" name="Cell">
        <title>The Chara Genome: Secondary Complexity and Implications for Plant Terrestrialization.</title>
        <authorList>
            <person name="Nishiyama T."/>
            <person name="Sakayama H."/>
            <person name="Vries J.D."/>
            <person name="Buschmann H."/>
            <person name="Saint-Marcoux D."/>
            <person name="Ullrich K.K."/>
            <person name="Haas F.B."/>
            <person name="Vanderstraeten L."/>
            <person name="Becker D."/>
            <person name="Lang D."/>
            <person name="Vosolsobe S."/>
            <person name="Rombauts S."/>
            <person name="Wilhelmsson P.K.I."/>
            <person name="Janitza P."/>
            <person name="Kern R."/>
            <person name="Heyl A."/>
            <person name="Rumpler F."/>
            <person name="Villalobos L.I.A.C."/>
            <person name="Clay J.M."/>
            <person name="Skokan R."/>
            <person name="Toyoda A."/>
            <person name="Suzuki Y."/>
            <person name="Kagoshima H."/>
            <person name="Schijlen E."/>
            <person name="Tajeshwar N."/>
            <person name="Catarino B."/>
            <person name="Hetherington A.J."/>
            <person name="Saltykova A."/>
            <person name="Bonnot C."/>
            <person name="Breuninger H."/>
            <person name="Symeonidi A."/>
            <person name="Radhakrishnan G.V."/>
            <person name="Van Nieuwerburgh F."/>
            <person name="Deforce D."/>
            <person name="Chang C."/>
            <person name="Karol K.G."/>
            <person name="Hedrich R."/>
            <person name="Ulvskov P."/>
            <person name="Glockner G."/>
            <person name="Delwiche C.F."/>
            <person name="Petrasek J."/>
            <person name="Van de Peer Y."/>
            <person name="Friml J."/>
            <person name="Beilby M."/>
            <person name="Dolan L."/>
            <person name="Kohara Y."/>
            <person name="Sugano S."/>
            <person name="Fujiyama A."/>
            <person name="Delaux P.-M."/>
            <person name="Quint M."/>
            <person name="TheiBen G."/>
            <person name="Hagemann M."/>
            <person name="Harholt J."/>
            <person name="Dunand C."/>
            <person name="Zachgo S."/>
            <person name="Langdale J."/>
            <person name="Maumus F."/>
            <person name="Straeten D.V.D."/>
            <person name="Gould S.B."/>
            <person name="Rensing S.A."/>
        </authorList>
    </citation>
    <scope>NUCLEOTIDE SEQUENCE [LARGE SCALE GENOMIC DNA]</scope>
    <source>
        <strain evidence="1 2">S276</strain>
    </source>
</reference>
<gene>
    <name evidence="1" type="ORF">CBR_g37383</name>
</gene>
<name>A0A388JZU3_CHABU</name>
<comment type="caution">
    <text evidence="1">The sequence shown here is derived from an EMBL/GenBank/DDBJ whole genome shotgun (WGS) entry which is preliminary data.</text>
</comment>
<dbReference type="EMBL" id="BFEA01000037">
    <property type="protein sequence ID" value="GBG63297.1"/>
    <property type="molecule type" value="Genomic_DNA"/>
</dbReference>
<accession>A0A388JZU3</accession>
<keyword evidence="2" id="KW-1185">Reference proteome</keyword>
<protein>
    <submittedName>
        <fullName evidence="1">Uncharacterized protein</fullName>
    </submittedName>
</protein>
<proteinExistence type="predicted"/>
<dbReference type="Gramene" id="GBG63297">
    <property type="protein sequence ID" value="GBG63297"/>
    <property type="gene ID" value="CBR_g37383"/>
</dbReference>
<dbReference type="AlphaFoldDB" id="A0A388JZU3"/>
<organism evidence="1 2">
    <name type="scientific">Chara braunii</name>
    <name type="common">Braun's stonewort</name>
    <dbReference type="NCBI Taxonomy" id="69332"/>
    <lineage>
        <taxon>Eukaryota</taxon>
        <taxon>Viridiplantae</taxon>
        <taxon>Streptophyta</taxon>
        <taxon>Charophyceae</taxon>
        <taxon>Charales</taxon>
        <taxon>Characeae</taxon>
        <taxon>Chara</taxon>
    </lineage>
</organism>
<evidence type="ECO:0000313" key="1">
    <source>
        <dbReference type="EMBL" id="GBG63297.1"/>
    </source>
</evidence>
<sequence>MSLRRQQGPEVDWGATSLATWLDDITQETLEIIWDLEEGPDPQVEPFIEWKRADELMSTCKALFVEARNMRYELEDHFQRMDNDCPSPNLQLRGNKNQMKEMGQVDKCLSSMGENEGDLAEGDSNDCNGAKIITTTSQTAAMKTDVTTNDENSIATTMLLTVEEIAMATVTYTNSNDINGEGIFTNSNNNYIADGGHGPMAMTKSTTTAAITMTVKTTTLIATTTTKTTLQRITTHCLGSTGQHAEVNMGLQGDRGLGLRVTESPQLDRIGVG</sequence>